<evidence type="ECO:0000256" key="5">
    <source>
        <dbReference type="ARBA" id="ARBA00022692"/>
    </source>
</evidence>
<organism evidence="9 10">
    <name type="scientific">Desulfosporosinus youngiae DSM 17734</name>
    <dbReference type="NCBI Taxonomy" id="768710"/>
    <lineage>
        <taxon>Bacteria</taxon>
        <taxon>Bacillati</taxon>
        <taxon>Bacillota</taxon>
        <taxon>Clostridia</taxon>
        <taxon>Eubacteriales</taxon>
        <taxon>Desulfitobacteriaceae</taxon>
        <taxon>Desulfosporosinus</taxon>
    </lineage>
</organism>
<evidence type="ECO:0000256" key="2">
    <source>
        <dbReference type="ARBA" id="ARBA00008566"/>
    </source>
</evidence>
<keyword evidence="7 8" id="KW-0472">Membrane</keyword>
<keyword evidence="3" id="KW-0813">Transport</keyword>
<feature type="transmembrane region" description="Helical" evidence="8">
    <location>
        <begin position="288"/>
        <end position="308"/>
    </location>
</feature>
<dbReference type="Pfam" id="PF03595">
    <property type="entry name" value="SLAC1"/>
    <property type="match status" value="1"/>
</dbReference>
<dbReference type="Gene3D" id="1.50.10.150">
    <property type="entry name" value="Voltage-dependent anion channel"/>
    <property type="match status" value="1"/>
</dbReference>
<feature type="transmembrane region" description="Helical" evidence="8">
    <location>
        <begin position="111"/>
        <end position="132"/>
    </location>
</feature>
<evidence type="ECO:0000256" key="6">
    <source>
        <dbReference type="ARBA" id="ARBA00022989"/>
    </source>
</evidence>
<accession>H5XSE3</accession>
<evidence type="ECO:0000256" key="1">
    <source>
        <dbReference type="ARBA" id="ARBA00004651"/>
    </source>
</evidence>
<dbReference type="HOGENOM" id="CLU_030057_6_4_9"/>
<feature type="transmembrane region" description="Helical" evidence="8">
    <location>
        <begin position="153"/>
        <end position="175"/>
    </location>
</feature>
<proteinExistence type="inferred from homology"/>
<dbReference type="Proteomes" id="UP000005104">
    <property type="component" value="Chromosome"/>
</dbReference>
<dbReference type="GO" id="GO:0000319">
    <property type="term" value="F:sulfite transmembrane transporter activity"/>
    <property type="evidence" value="ECO:0007669"/>
    <property type="project" value="TreeGrafter"/>
</dbReference>
<evidence type="ECO:0000256" key="4">
    <source>
        <dbReference type="ARBA" id="ARBA00022475"/>
    </source>
</evidence>
<keyword evidence="5 8" id="KW-0812">Transmembrane</keyword>
<feature type="transmembrane region" description="Helical" evidence="8">
    <location>
        <begin position="9"/>
        <end position="29"/>
    </location>
</feature>
<reference evidence="9 10" key="1">
    <citation type="submission" date="2011-11" db="EMBL/GenBank/DDBJ databases">
        <title>The Noncontiguous Finished genome of Desulfosporosinus youngiae DSM 17734.</title>
        <authorList>
            <consortium name="US DOE Joint Genome Institute (JGI-PGF)"/>
            <person name="Lucas S."/>
            <person name="Han J."/>
            <person name="Lapidus A."/>
            <person name="Cheng J.-F."/>
            <person name="Goodwin L."/>
            <person name="Pitluck S."/>
            <person name="Peters L."/>
            <person name="Ovchinnikova G."/>
            <person name="Lu M."/>
            <person name="Land M.L."/>
            <person name="Hauser L."/>
            <person name="Pester M."/>
            <person name="Spring S."/>
            <person name="Ollivier B."/>
            <person name="Rattei T."/>
            <person name="Klenk H.-P."/>
            <person name="Wagner M."/>
            <person name="Loy A."/>
            <person name="Woyke T.J."/>
        </authorList>
    </citation>
    <scope>NUCLEOTIDE SEQUENCE [LARGE SCALE GENOMIC DNA]</scope>
    <source>
        <strain evidence="9 10">DSM 17734</strain>
    </source>
</reference>
<dbReference type="GO" id="GO:0005886">
    <property type="term" value="C:plasma membrane"/>
    <property type="evidence" value="ECO:0007669"/>
    <property type="project" value="UniProtKB-SubCell"/>
</dbReference>
<dbReference type="OrthoDB" id="958273at2"/>
<evidence type="ECO:0000256" key="3">
    <source>
        <dbReference type="ARBA" id="ARBA00022448"/>
    </source>
</evidence>
<feature type="transmembrane region" description="Helical" evidence="8">
    <location>
        <begin position="260"/>
        <end position="281"/>
    </location>
</feature>
<feature type="transmembrane region" description="Helical" evidence="8">
    <location>
        <begin position="320"/>
        <end position="341"/>
    </location>
</feature>
<feature type="transmembrane region" description="Helical" evidence="8">
    <location>
        <begin position="83"/>
        <end position="105"/>
    </location>
</feature>
<dbReference type="PANTHER" id="PTHR31686:SF1">
    <property type="entry name" value="SULFITE EFFLUX PUMP SSU1"/>
    <property type="match status" value="1"/>
</dbReference>
<dbReference type="STRING" id="768710.DesyoDRAFT_0718"/>
<evidence type="ECO:0000256" key="8">
    <source>
        <dbReference type="SAM" id="Phobius"/>
    </source>
</evidence>
<dbReference type="CDD" id="cd09321">
    <property type="entry name" value="TDT_like_3"/>
    <property type="match status" value="1"/>
</dbReference>
<feature type="transmembrane region" description="Helical" evidence="8">
    <location>
        <begin position="41"/>
        <end position="62"/>
    </location>
</feature>
<keyword evidence="4" id="KW-1003">Cell membrane</keyword>
<feature type="transmembrane region" description="Helical" evidence="8">
    <location>
        <begin position="181"/>
        <end position="209"/>
    </location>
</feature>
<dbReference type="AlphaFoldDB" id="H5XSE3"/>
<sequence>MLERHIIKYLAPGWFAVVMGTGGLANILYQWRYVFPAGQTLGLVVAALADLLYFVVLVPWVMRWLSFFEYAQRDLHHPVAGNFFVTMPVATIIVGTNVYTIWSPYLGGSTTFMIAIIAWMIGVAGVCFFSFYTTFRIIQVEAAPKPETTNFSWIMAPIANMATLLLGNAVVILSLNFKPAWSMSILIVNIIMLGIGFLLFVFISAVIFVRLVQHALPPAELTPSFGILLSAVGLAVIAIIDVAKSAQSLGILTSVDLADLGAAIIWGFGIWVIGITILISIHHMRRGGIPFGLGWWAFIFPLAAYTIASQKIASIFLSPLTYGFSLLLTLLLVLLWVYVFIKTVAGAFSGKLFMGSPISQPIGKTIPGKSQRRK</sequence>
<keyword evidence="10" id="KW-1185">Reference proteome</keyword>
<dbReference type="PANTHER" id="PTHR31686">
    <property type="match status" value="1"/>
</dbReference>
<feature type="transmembrane region" description="Helical" evidence="8">
    <location>
        <begin position="221"/>
        <end position="240"/>
    </location>
</feature>
<protein>
    <submittedName>
        <fullName evidence="9">Tellurite resistance protein-like permease</fullName>
    </submittedName>
</protein>
<comment type="similarity">
    <text evidence="2">Belongs to the tellurite-resistance/dicarboxylate transporter (TDT) family.</text>
</comment>
<dbReference type="InterPro" id="IPR051629">
    <property type="entry name" value="Sulfite_efflux_TDT"/>
</dbReference>
<gene>
    <name evidence="9" type="ORF">DesyoDRAFT_0718</name>
</gene>
<name>H5XSE3_9FIRM</name>
<dbReference type="RefSeq" id="WP_007779481.1">
    <property type="nucleotide sequence ID" value="NZ_CM001441.1"/>
</dbReference>
<comment type="subcellular location">
    <subcellularLocation>
        <location evidence="1">Cell membrane</location>
        <topology evidence="1">Multi-pass membrane protein</topology>
    </subcellularLocation>
</comment>
<dbReference type="InterPro" id="IPR004695">
    <property type="entry name" value="SLAC1/Mae1/Ssu1/TehA"/>
</dbReference>
<evidence type="ECO:0000256" key="7">
    <source>
        <dbReference type="ARBA" id="ARBA00023136"/>
    </source>
</evidence>
<dbReference type="InterPro" id="IPR038665">
    <property type="entry name" value="Voltage-dep_anion_channel_sf"/>
</dbReference>
<evidence type="ECO:0000313" key="10">
    <source>
        <dbReference type="Proteomes" id="UP000005104"/>
    </source>
</evidence>
<dbReference type="eggNOG" id="COG1275">
    <property type="taxonomic scope" value="Bacteria"/>
</dbReference>
<dbReference type="EMBL" id="CM001441">
    <property type="protein sequence ID" value="EHQ87895.1"/>
    <property type="molecule type" value="Genomic_DNA"/>
</dbReference>
<evidence type="ECO:0000313" key="9">
    <source>
        <dbReference type="EMBL" id="EHQ87895.1"/>
    </source>
</evidence>
<keyword evidence="6 8" id="KW-1133">Transmembrane helix</keyword>